<comment type="caution">
    <text evidence="2">The sequence shown here is derived from an EMBL/GenBank/DDBJ whole genome shotgun (WGS) entry which is preliminary data.</text>
</comment>
<evidence type="ECO:0000313" key="3">
    <source>
        <dbReference type="Proteomes" id="UP000179807"/>
    </source>
</evidence>
<keyword evidence="3" id="KW-1185">Reference proteome</keyword>
<evidence type="ECO:0000313" key="2">
    <source>
        <dbReference type="EMBL" id="OHS94435.1"/>
    </source>
</evidence>
<dbReference type="InterPro" id="IPR045455">
    <property type="entry name" value="NrS-1_pol-like_helicase"/>
</dbReference>
<name>A0A1J4J9W3_9EUKA</name>
<dbReference type="VEuPathDB" id="TrichDB:TRFO_39364"/>
<evidence type="ECO:0000259" key="1">
    <source>
        <dbReference type="Pfam" id="PF19263"/>
    </source>
</evidence>
<dbReference type="OrthoDB" id="103748at2759"/>
<sequence length="444" mass="51946">MREKVYTINDVKEVLKDLKRVMGFIDGDMLYFIKIYDPIKELYTIKYKTEPEMFKLLNSINLWRRNGFENKNFVTVLDVYKKYGNSSIAYRGVLFQSDNPKVLSIFGGFDVNPSKNPNFELLEKFFWHVRCIVCNNNEELFEYTINWFSWIVQNPGKKIGTALVLRGRQGIGKNAFFTDVLCKWIGRYAYDNITTIEELTGQFNSCLENSMLIVLNEMMNFVEGRNSNFDVLKSIITDPIIRINEKNLPRRTAQNVSNFIFCSNNVIPVKITEGDRRYVAYDVSDRMKCAFQYFNELAKCFTPEFYSNLLGFFLQQDLSEFNPRVIPMTEAKKAMMEATVSSVKLFLADNFFDFSKRGVPPSESWSMYVQWAYNNHSYKVTRSTFSAEMSMMCEIKRHHSRPRFYVIKPAHIHDIEALQKERINDQECEDSDILDAAILEEAVI</sequence>
<gene>
    <name evidence="2" type="ORF">TRFO_39364</name>
</gene>
<reference evidence="2" key="1">
    <citation type="submission" date="2016-10" db="EMBL/GenBank/DDBJ databases">
        <authorList>
            <person name="Benchimol M."/>
            <person name="Almeida L.G."/>
            <person name="Vasconcelos A.T."/>
            <person name="Perreira-Neves A."/>
            <person name="Rosa I.A."/>
            <person name="Tasca T."/>
            <person name="Bogo M.R."/>
            <person name="de Souza W."/>
        </authorList>
    </citation>
    <scope>NUCLEOTIDE SEQUENCE [LARGE SCALE GENOMIC DNA]</scope>
    <source>
        <strain evidence="2">K</strain>
    </source>
</reference>
<dbReference type="AlphaFoldDB" id="A0A1J4J9W3"/>
<feature type="domain" description="NrS-1 polymerase-like helicase" evidence="1">
    <location>
        <begin position="165"/>
        <end position="277"/>
    </location>
</feature>
<dbReference type="Pfam" id="PF19263">
    <property type="entry name" value="DUF5906"/>
    <property type="match status" value="1"/>
</dbReference>
<dbReference type="Proteomes" id="UP000179807">
    <property type="component" value="Unassembled WGS sequence"/>
</dbReference>
<protein>
    <recommendedName>
        <fullName evidence="1">NrS-1 polymerase-like helicase domain-containing protein</fullName>
    </recommendedName>
</protein>
<organism evidence="2 3">
    <name type="scientific">Tritrichomonas foetus</name>
    <dbReference type="NCBI Taxonomy" id="1144522"/>
    <lineage>
        <taxon>Eukaryota</taxon>
        <taxon>Metamonada</taxon>
        <taxon>Parabasalia</taxon>
        <taxon>Tritrichomonadida</taxon>
        <taxon>Tritrichomonadidae</taxon>
        <taxon>Tritrichomonas</taxon>
    </lineage>
</organism>
<dbReference type="RefSeq" id="XP_068347572.1">
    <property type="nucleotide sequence ID" value="XM_068512597.1"/>
</dbReference>
<dbReference type="EMBL" id="MLAK01001317">
    <property type="protein sequence ID" value="OHS94435.1"/>
    <property type="molecule type" value="Genomic_DNA"/>
</dbReference>
<proteinExistence type="predicted"/>
<accession>A0A1J4J9W3</accession>
<dbReference type="GeneID" id="94847301"/>